<dbReference type="Proteomes" id="UP000282971">
    <property type="component" value="Unassembled WGS sequence"/>
</dbReference>
<gene>
    <name evidence="2" type="ORF">EOD43_19815</name>
</gene>
<dbReference type="Gene3D" id="3.40.50.2000">
    <property type="entry name" value="Glycogen Phosphorylase B"/>
    <property type="match status" value="2"/>
</dbReference>
<dbReference type="PANTHER" id="PTHR45947:SF3">
    <property type="entry name" value="SULFOQUINOVOSYL TRANSFERASE SQD2"/>
    <property type="match status" value="1"/>
</dbReference>
<reference evidence="2 3" key="1">
    <citation type="submission" date="2019-01" db="EMBL/GenBank/DDBJ databases">
        <authorList>
            <person name="Chen W.-M."/>
        </authorList>
    </citation>
    <scope>NUCLEOTIDE SEQUENCE [LARGE SCALE GENOMIC DNA]</scope>
    <source>
        <strain evidence="2 3">CCP-7</strain>
    </source>
</reference>
<keyword evidence="3" id="KW-1185">Reference proteome</keyword>
<evidence type="ECO:0000259" key="1">
    <source>
        <dbReference type="Pfam" id="PF13439"/>
    </source>
</evidence>
<evidence type="ECO:0000313" key="3">
    <source>
        <dbReference type="Proteomes" id="UP000282971"/>
    </source>
</evidence>
<protein>
    <submittedName>
        <fullName evidence="2">Glycosyltransferase family 1 protein</fullName>
    </submittedName>
</protein>
<evidence type="ECO:0000313" key="2">
    <source>
        <dbReference type="EMBL" id="RVT90499.1"/>
    </source>
</evidence>
<name>A0A437LYH8_9SPHN</name>
<accession>A0A437LYH8</accession>
<dbReference type="SUPFAM" id="SSF53756">
    <property type="entry name" value="UDP-Glycosyltransferase/glycogen phosphorylase"/>
    <property type="match status" value="1"/>
</dbReference>
<feature type="domain" description="Glycosyltransferase subfamily 4-like N-terminal" evidence="1">
    <location>
        <begin position="38"/>
        <end position="202"/>
    </location>
</feature>
<organism evidence="2 3">
    <name type="scientific">Sphingomonas crocodyli</name>
    <dbReference type="NCBI Taxonomy" id="1979270"/>
    <lineage>
        <taxon>Bacteria</taxon>
        <taxon>Pseudomonadati</taxon>
        <taxon>Pseudomonadota</taxon>
        <taxon>Alphaproteobacteria</taxon>
        <taxon>Sphingomonadales</taxon>
        <taxon>Sphingomonadaceae</taxon>
        <taxon>Sphingomonas</taxon>
    </lineage>
</organism>
<dbReference type="InterPro" id="IPR050194">
    <property type="entry name" value="Glycosyltransferase_grp1"/>
</dbReference>
<dbReference type="Pfam" id="PF13439">
    <property type="entry name" value="Glyco_transf_4"/>
    <property type="match status" value="1"/>
</dbReference>
<dbReference type="AlphaFoldDB" id="A0A437LYH8"/>
<dbReference type="PANTHER" id="PTHR45947">
    <property type="entry name" value="SULFOQUINOVOSYL TRANSFERASE SQD2"/>
    <property type="match status" value="1"/>
</dbReference>
<sequence length="394" mass="43110">MTAALRHDRFANARPALLHRGRALRVALFSGNYNCVRDGANQALNRLVGHLIDRGADVRVYSPTAKVAAFEPAGQLVSVPSLAIPGRAEYRLAMGLPASIRRDLDAFVPDIIHVSAPDLLGRKAQDHARSRGIPLVASLHTRFETYLDFYRLGWLRSRIERYLDGFYRRCDLVLAPNRAIADDIAGLDVPEVRIWSRGVDPAIFAPGHRDEAWRQAQGYRPDDPVVLLFGRIVREKGLATFVETIEAVRKRGRVLQPLIVGNGPARGWLGARLPNARFVGHLAGRDLGRAIASADVMLSASTTEAFGNVVLEAMAAGVPVISSDVPSAQALITHGRDGMLVPPGDPRAFANMLDHLLDRPSVRRDLAQAAAARAEMFRWDHCLDAVADGYLSLL</sequence>
<dbReference type="InterPro" id="IPR028098">
    <property type="entry name" value="Glyco_trans_4-like_N"/>
</dbReference>
<proteinExistence type="predicted"/>
<dbReference type="Pfam" id="PF13692">
    <property type="entry name" value="Glyco_trans_1_4"/>
    <property type="match status" value="1"/>
</dbReference>
<dbReference type="EMBL" id="SACN01000003">
    <property type="protein sequence ID" value="RVT90499.1"/>
    <property type="molecule type" value="Genomic_DNA"/>
</dbReference>
<dbReference type="CDD" id="cd03814">
    <property type="entry name" value="GT4-like"/>
    <property type="match status" value="1"/>
</dbReference>
<keyword evidence="2" id="KW-0808">Transferase</keyword>
<dbReference type="RefSeq" id="WP_127745757.1">
    <property type="nucleotide sequence ID" value="NZ_SACN01000003.1"/>
</dbReference>
<dbReference type="GO" id="GO:0016757">
    <property type="term" value="F:glycosyltransferase activity"/>
    <property type="evidence" value="ECO:0007669"/>
    <property type="project" value="UniProtKB-ARBA"/>
</dbReference>
<comment type="caution">
    <text evidence="2">The sequence shown here is derived from an EMBL/GenBank/DDBJ whole genome shotgun (WGS) entry which is preliminary data.</text>
</comment>
<dbReference type="OrthoDB" id="5490290at2"/>